<reference evidence="2" key="1">
    <citation type="submission" date="2018-10" db="EMBL/GenBank/DDBJ databases">
        <title>Effector identification in a new, highly contiguous assembly of the strawberry crown rot pathogen Phytophthora cactorum.</title>
        <authorList>
            <person name="Armitage A.D."/>
            <person name="Nellist C.F."/>
            <person name="Bates H."/>
            <person name="Vickerstaff R.J."/>
            <person name="Harrison R.J."/>
        </authorList>
    </citation>
    <scope>NUCLEOTIDE SEQUENCE</scope>
    <source>
        <strain evidence="2">4040</strain>
    </source>
</reference>
<accession>A0A8T1CE77</accession>
<protein>
    <recommendedName>
        <fullName evidence="1">Integrase zinc-binding domain-containing protein</fullName>
    </recommendedName>
</protein>
<dbReference type="Pfam" id="PF17921">
    <property type="entry name" value="Integrase_H2C2"/>
    <property type="match status" value="1"/>
</dbReference>
<dbReference type="EMBL" id="RCMK01000607">
    <property type="protein sequence ID" value="KAG2919409.1"/>
    <property type="molecule type" value="Genomic_DNA"/>
</dbReference>
<evidence type="ECO:0000313" key="2">
    <source>
        <dbReference type="EMBL" id="KAG2919409.1"/>
    </source>
</evidence>
<dbReference type="Gene3D" id="1.10.340.70">
    <property type="match status" value="1"/>
</dbReference>
<dbReference type="InterPro" id="IPR041588">
    <property type="entry name" value="Integrase_H2C2"/>
</dbReference>
<dbReference type="VEuPathDB" id="FungiDB:PC110_g11334"/>
<dbReference type="FunFam" id="1.10.340.70:FF:000001">
    <property type="entry name" value="Retrovirus-related Pol polyprotein from transposon gypsy-like Protein"/>
    <property type="match status" value="1"/>
</dbReference>
<dbReference type="PANTHER" id="PTHR37984:SF5">
    <property type="entry name" value="PROTEIN NYNRIN-LIKE"/>
    <property type="match status" value="1"/>
</dbReference>
<organism evidence="2 3">
    <name type="scientific">Phytophthora cactorum</name>
    <dbReference type="NCBI Taxonomy" id="29920"/>
    <lineage>
        <taxon>Eukaryota</taxon>
        <taxon>Sar</taxon>
        <taxon>Stramenopiles</taxon>
        <taxon>Oomycota</taxon>
        <taxon>Peronosporomycetes</taxon>
        <taxon>Peronosporales</taxon>
        <taxon>Peronosporaceae</taxon>
        <taxon>Phytophthora</taxon>
    </lineage>
</organism>
<evidence type="ECO:0000313" key="3">
    <source>
        <dbReference type="Proteomes" id="UP000736787"/>
    </source>
</evidence>
<dbReference type="AlphaFoldDB" id="A0A8T1CE77"/>
<feature type="domain" description="Integrase zinc-binding" evidence="1">
    <location>
        <begin position="34"/>
        <end position="92"/>
    </location>
</feature>
<dbReference type="PANTHER" id="PTHR37984">
    <property type="entry name" value="PROTEIN CBG26694"/>
    <property type="match status" value="1"/>
</dbReference>
<name>A0A8T1CE77_9STRA</name>
<dbReference type="InterPro" id="IPR012337">
    <property type="entry name" value="RNaseH-like_sf"/>
</dbReference>
<evidence type="ECO:0000259" key="1">
    <source>
        <dbReference type="Pfam" id="PF17921"/>
    </source>
</evidence>
<dbReference type="Proteomes" id="UP000736787">
    <property type="component" value="Unassembled WGS sequence"/>
</dbReference>
<dbReference type="InterPro" id="IPR050951">
    <property type="entry name" value="Retrovirus_Pol_polyprotein"/>
</dbReference>
<dbReference type="SUPFAM" id="SSF53098">
    <property type="entry name" value="Ribonuclease H-like"/>
    <property type="match status" value="1"/>
</dbReference>
<comment type="caution">
    <text evidence="2">The sequence shown here is derived from an EMBL/GenBank/DDBJ whole genome shotgun (WGS) entry which is preliminary data.</text>
</comment>
<gene>
    <name evidence="2" type="ORF">PC117_g16775</name>
</gene>
<sequence>MCGKNKVDESGLLLYCPRAKKTDDERDLVAKLVVPENLQEDVLHHYHTSLEEGHQGIGKMYQRMKSHFHWRGLFKSVQRYVGQCTDCETGKRRPTLQGESPGNIQATYPYQYIAMVHIPSLPRSHKGKTELLRWVDLFTGYVMPKASASRTAQTIDENYEGCVFRQFRRQGAAIAYRPQANGTSERVRACDDYAERLTFALNTTHDRTRGDTPFYLVHGWDARSTLEESLPLCTTRRRDCEPRRWRYNIQGQYQQAREQANEALRAAIEEWAERHNEDVHPHDSKV</sequence>
<proteinExistence type="predicted"/>